<evidence type="ECO:0000256" key="5">
    <source>
        <dbReference type="ARBA" id="ARBA00022917"/>
    </source>
</evidence>
<dbReference type="SMART" id="SM00838">
    <property type="entry name" value="EFG_C"/>
    <property type="match status" value="1"/>
</dbReference>
<dbReference type="Pfam" id="PF00679">
    <property type="entry name" value="EFG_C"/>
    <property type="match status" value="1"/>
</dbReference>
<dbReference type="FunFam" id="3.30.230.10:FF:000006">
    <property type="entry name" value="Translation elongation factor 2"/>
    <property type="match status" value="1"/>
</dbReference>
<dbReference type="Pfam" id="PF00009">
    <property type="entry name" value="GTP_EFTU"/>
    <property type="match status" value="1"/>
</dbReference>
<reference evidence="8" key="1">
    <citation type="journal article" date="2018" name="DNA Res.">
        <title>Multiple hybrid de novo genome assembly of finger millet, an orphan allotetraploid crop.</title>
        <authorList>
            <person name="Hatakeyama M."/>
            <person name="Aluri S."/>
            <person name="Balachadran M.T."/>
            <person name="Sivarajan S.R."/>
            <person name="Patrignani A."/>
            <person name="Gruter S."/>
            <person name="Poveda L."/>
            <person name="Shimizu-Inatsugi R."/>
            <person name="Baeten J."/>
            <person name="Francoijs K.J."/>
            <person name="Nataraja K.N."/>
            <person name="Reddy Y.A.N."/>
            <person name="Phadnis S."/>
            <person name="Ravikumar R.L."/>
            <person name="Schlapbach R."/>
            <person name="Sreeman S.M."/>
            <person name="Shimizu K.K."/>
        </authorList>
    </citation>
    <scope>NUCLEOTIDE SEQUENCE</scope>
</reference>
<accession>A0AAV5C5A0</accession>
<dbReference type="PROSITE" id="PS51722">
    <property type="entry name" value="G_TR_2"/>
    <property type="match status" value="1"/>
</dbReference>
<dbReference type="CDD" id="cd16261">
    <property type="entry name" value="EF2_snRNP_III"/>
    <property type="match status" value="1"/>
</dbReference>
<dbReference type="InterPro" id="IPR000640">
    <property type="entry name" value="EFG_V-like"/>
</dbReference>
<dbReference type="GO" id="GO:1990904">
    <property type="term" value="C:ribonucleoprotein complex"/>
    <property type="evidence" value="ECO:0007669"/>
    <property type="project" value="TreeGrafter"/>
</dbReference>
<dbReference type="CDD" id="cd16268">
    <property type="entry name" value="EF2_II"/>
    <property type="match status" value="1"/>
</dbReference>
<dbReference type="InterPro" id="IPR035647">
    <property type="entry name" value="EFG_III/V"/>
</dbReference>
<name>A0AAV5C5A0_ELECO</name>
<dbReference type="Pfam" id="PF03144">
    <property type="entry name" value="GTP_EFTU_D2"/>
    <property type="match status" value="1"/>
</dbReference>
<dbReference type="InterPro" id="IPR005517">
    <property type="entry name" value="Transl_elong_EFG/EF2_IV"/>
</dbReference>
<dbReference type="SMART" id="SM00889">
    <property type="entry name" value="EFG_IV"/>
    <property type="match status" value="1"/>
</dbReference>
<dbReference type="InterPro" id="IPR014721">
    <property type="entry name" value="Ribsml_uS5_D2-typ_fold_subgr"/>
</dbReference>
<dbReference type="PROSITE" id="PS00301">
    <property type="entry name" value="G_TR_1"/>
    <property type="match status" value="1"/>
</dbReference>
<evidence type="ECO:0000256" key="4">
    <source>
        <dbReference type="ARBA" id="ARBA00022768"/>
    </source>
</evidence>
<reference evidence="8" key="2">
    <citation type="submission" date="2021-12" db="EMBL/GenBank/DDBJ databases">
        <title>Resequencing data analysis of finger millet.</title>
        <authorList>
            <person name="Hatakeyama M."/>
            <person name="Aluri S."/>
            <person name="Balachadran M.T."/>
            <person name="Sivarajan S.R."/>
            <person name="Poveda L."/>
            <person name="Shimizu-Inatsugi R."/>
            <person name="Schlapbach R."/>
            <person name="Sreeman S.M."/>
            <person name="Shimizu K.K."/>
        </authorList>
    </citation>
    <scope>NUCLEOTIDE SEQUENCE</scope>
</reference>
<dbReference type="PRINTS" id="PR00315">
    <property type="entry name" value="ELONGATNFCT"/>
</dbReference>
<dbReference type="CDD" id="cd01681">
    <property type="entry name" value="aeEF2_snRNP_like_IV"/>
    <property type="match status" value="1"/>
</dbReference>
<keyword evidence="3" id="KW-0547">Nucleotide-binding</keyword>
<dbReference type="Pfam" id="PF14492">
    <property type="entry name" value="EFG_III"/>
    <property type="match status" value="1"/>
</dbReference>
<dbReference type="GO" id="GO:0043022">
    <property type="term" value="F:ribosome binding"/>
    <property type="evidence" value="ECO:0007669"/>
    <property type="project" value="TreeGrafter"/>
</dbReference>
<keyword evidence="4" id="KW-0251">Elongation factor</keyword>
<dbReference type="InterPro" id="IPR031157">
    <property type="entry name" value="G_TR_CS"/>
</dbReference>
<dbReference type="Gene3D" id="2.40.30.10">
    <property type="entry name" value="Translation factors"/>
    <property type="match status" value="1"/>
</dbReference>
<dbReference type="Gene3D" id="3.30.230.10">
    <property type="match status" value="1"/>
</dbReference>
<gene>
    <name evidence="8" type="primary">ga09718</name>
    <name evidence="8" type="ORF">PR202_ga09718</name>
</gene>
<comment type="caution">
    <text evidence="8">The sequence shown here is derived from an EMBL/GenBank/DDBJ whole genome shotgun (WGS) entry which is preliminary data.</text>
</comment>
<dbReference type="Pfam" id="PF03764">
    <property type="entry name" value="EFG_IV"/>
    <property type="match status" value="1"/>
</dbReference>
<keyword evidence="2" id="KW-0963">Cytoplasm</keyword>
<dbReference type="SUPFAM" id="SSF52540">
    <property type="entry name" value="P-loop containing nucleoside triphosphate hydrolases"/>
    <property type="match status" value="1"/>
</dbReference>
<dbReference type="GO" id="GO:0005829">
    <property type="term" value="C:cytosol"/>
    <property type="evidence" value="ECO:0007669"/>
    <property type="project" value="TreeGrafter"/>
</dbReference>
<keyword evidence="5" id="KW-0648">Protein biosynthesis</keyword>
<evidence type="ECO:0000256" key="1">
    <source>
        <dbReference type="ARBA" id="ARBA00004496"/>
    </source>
</evidence>
<comment type="subcellular location">
    <subcellularLocation>
        <location evidence="1">Cytoplasm</location>
    </subcellularLocation>
</comment>
<organism evidence="8 9">
    <name type="scientific">Eleusine coracana subsp. coracana</name>
    <dbReference type="NCBI Taxonomy" id="191504"/>
    <lineage>
        <taxon>Eukaryota</taxon>
        <taxon>Viridiplantae</taxon>
        <taxon>Streptophyta</taxon>
        <taxon>Embryophyta</taxon>
        <taxon>Tracheophyta</taxon>
        <taxon>Spermatophyta</taxon>
        <taxon>Magnoliopsida</taxon>
        <taxon>Liliopsida</taxon>
        <taxon>Poales</taxon>
        <taxon>Poaceae</taxon>
        <taxon>PACMAD clade</taxon>
        <taxon>Chloridoideae</taxon>
        <taxon>Cynodonteae</taxon>
        <taxon>Eleusininae</taxon>
        <taxon>Eleusine</taxon>
    </lineage>
</organism>
<evidence type="ECO:0000256" key="6">
    <source>
        <dbReference type="ARBA" id="ARBA00023134"/>
    </source>
</evidence>
<dbReference type="SUPFAM" id="SSF50447">
    <property type="entry name" value="Translation proteins"/>
    <property type="match status" value="1"/>
</dbReference>
<feature type="domain" description="Tr-type G" evidence="7">
    <location>
        <begin position="65"/>
        <end position="301"/>
    </location>
</feature>
<dbReference type="Gene3D" id="3.30.70.870">
    <property type="entry name" value="Elongation Factor G (Translational Gtpase), domain 3"/>
    <property type="match status" value="1"/>
</dbReference>
<dbReference type="PANTHER" id="PTHR42908:SF10">
    <property type="entry name" value="EUKARYOTIC TRANSLATION ELONGATION FACTOR 2"/>
    <property type="match status" value="1"/>
</dbReference>
<dbReference type="AlphaFoldDB" id="A0AAV5C5A0"/>
<sequence length="865" mass="95913">MGAVTLALPPARAAPPVCIRVRSRLHLASQALEKRRKNPHLESQAAGRLLHLPGQAQWTLRQPNTTYLHPAGLVPSDAGKSTLTDSLVAAAGIIAQDVAGDVRMTDTRADEAERGITIKSTGISLYYEMSDDSLKSYKGERDGNEYLINLIDSPGHVDFSSEVTAALRITDGALVVVDCIEGVCVQTETVLRQALGERIRPVLTVNKMDRCFLELQVDGEEAYQTFSRVIENANVIMATYEDALLGDVQVYPEKGTVAFSAGLHGWAFTLSNFAKMYASKFGVDESKMMERLWGENYFDPSTKKWTSKLLVCYLQTGFLFSAEIKKQIINTCMNDQKDKLLLMLQKLGISMKSDEEGPNWKGFNETFACKNWLPASNALLEMMIYHLPSPAKAQKYRVENLYEGPLDDIYASSIRKCDPEGPLMLYVSKMIPASDKGRFYAFGRVFSGKVSTGMKVRIMGPNYVPGQKKDLYVKNVQRTVIWMGKKQESVEDVPCGNTVAMVGLDQFITKNATLTNEKEVDAYPIKAMKFSVSPVVRVAVQCKVASDLPKLVEGLKRLAKSDPMVLCTVEESGEHIIAGAGELHLEICLKDLQEDFMGGAEITVSPPVVSFRETVLEKSCRTVMSKSPNKHNRLYMEAHPMEEGLPEAIDEGRIGPRDDPKVRSKILSEEFGWDKDLAKKMWCFGPETTGPNMVVDMCKGVQYLNEIKDSVVAGFQWASKEGALAEEHMRGICFEICDVVLHSDAIHRGGGQIIPTARRVIYASQLTAKPRLLEPVYLVEIQAPENALGGIYSVLNQKRGHVFEEMQRPGTPLYNIKAYLPVIESFGFTSTLRAATSGQAFPLCVLITGKCCLPTRWSLVHRQLT</sequence>
<dbReference type="FunFam" id="3.30.70.870:FF:000002">
    <property type="entry name" value="Translation elongation factor 2"/>
    <property type="match status" value="1"/>
</dbReference>
<dbReference type="FunFam" id="3.40.50.300:FF:000058">
    <property type="entry name" value="Translation elongation factor 2"/>
    <property type="match status" value="1"/>
</dbReference>
<evidence type="ECO:0000313" key="9">
    <source>
        <dbReference type="Proteomes" id="UP001054889"/>
    </source>
</evidence>
<keyword evidence="6" id="KW-0342">GTP-binding</keyword>
<dbReference type="InterPro" id="IPR020568">
    <property type="entry name" value="Ribosomal_Su5_D2-typ_SF"/>
</dbReference>
<dbReference type="CDD" id="cd01885">
    <property type="entry name" value="EF2"/>
    <property type="match status" value="1"/>
</dbReference>
<dbReference type="InterPro" id="IPR004161">
    <property type="entry name" value="EFTu-like_2"/>
</dbReference>
<dbReference type="CDD" id="cd04096">
    <property type="entry name" value="eEF2_snRNP_like_C"/>
    <property type="match status" value="1"/>
</dbReference>
<dbReference type="FunFam" id="2.40.30.10:FF:000010">
    <property type="entry name" value="Translation elongation factor 2"/>
    <property type="match status" value="1"/>
</dbReference>
<dbReference type="GO" id="GO:0003924">
    <property type="term" value="F:GTPase activity"/>
    <property type="evidence" value="ECO:0007669"/>
    <property type="project" value="InterPro"/>
</dbReference>
<dbReference type="InterPro" id="IPR000795">
    <property type="entry name" value="T_Tr_GTP-bd_dom"/>
</dbReference>
<dbReference type="InterPro" id="IPR005225">
    <property type="entry name" value="Small_GTP-bd"/>
</dbReference>
<dbReference type="Gene3D" id="3.30.70.240">
    <property type="match status" value="1"/>
</dbReference>
<evidence type="ECO:0000313" key="8">
    <source>
        <dbReference type="EMBL" id="GJM93183.1"/>
    </source>
</evidence>
<dbReference type="InterPro" id="IPR041095">
    <property type="entry name" value="EFG_II"/>
</dbReference>
<dbReference type="GO" id="GO:0005525">
    <property type="term" value="F:GTP binding"/>
    <property type="evidence" value="ECO:0007669"/>
    <property type="project" value="UniProtKB-KW"/>
</dbReference>
<dbReference type="SUPFAM" id="SSF54211">
    <property type="entry name" value="Ribosomal protein S5 domain 2-like"/>
    <property type="match status" value="1"/>
</dbReference>
<proteinExistence type="predicted"/>
<dbReference type="PANTHER" id="PTHR42908">
    <property type="entry name" value="TRANSLATION ELONGATION FACTOR-RELATED"/>
    <property type="match status" value="1"/>
</dbReference>
<dbReference type="Proteomes" id="UP001054889">
    <property type="component" value="Unassembled WGS sequence"/>
</dbReference>
<dbReference type="InterPro" id="IPR009000">
    <property type="entry name" value="Transl_B-barrel_sf"/>
</dbReference>
<keyword evidence="9" id="KW-1185">Reference proteome</keyword>
<dbReference type="SUPFAM" id="SSF54980">
    <property type="entry name" value="EF-G C-terminal domain-like"/>
    <property type="match status" value="2"/>
</dbReference>
<evidence type="ECO:0000256" key="2">
    <source>
        <dbReference type="ARBA" id="ARBA00022490"/>
    </source>
</evidence>
<dbReference type="GO" id="GO:0003746">
    <property type="term" value="F:translation elongation factor activity"/>
    <property type="evidence" value="ECO:0007669"/>
    <property type="project" value="UniProtKB-KW"/>
</dbReference>
<dbReference type="Gene3D" id="3.40.50.300">
    <property type="entry name" value="P-loop containing nucleotide triphosphate hydrolases"/>
    <property type="match status" value="1"/>
</dbReference>
<evidence type="ECO:0000256" key="3">
    <source>
        <dbReference type="ARBA" id="ARBA00022741"/>
    </source>
</evidence>
<dbReference type="NCBIfam" id="TIGR00231">
    <property type="entry name" value="small_GTP"/>
    <property type="match status" value="1"/>
</dbReference>
<evidence type="ECO:0000259" key="7">
    <source>
        <dbReference type="PROSITE" id="PS51722"/>
    </source>
</evidence>
<protein>
    <recommendedName>
        <fullName evidence="7">Tr-type G domain-containing protein</fullName>
    </recommendedName>
</protein>
<dbReference type="InterPro" id="IPR027417">
    <property type="entry name" value="P-loop_NTPase"/>
</dbReference>
<dbReference type="EMBL" id="BQKI01000004">
    <property type="protein sequence ID" value="GJM93183.1"/>
    <property type="molecule type" value="Genomic_DNA"/>
</dbReference>